<dbReference type="CDD" id="cd02233">
    <property type="entry name" value="cupin_HNL-like"/>
    <property type="match status" value="1"/>
</dbReference>
<proteinExistence type="predicted"/>
<accession>A0ABW9VWJ9</accession>
<evidence type="ECO:0000313" key="3">
    <source>
        <dbReference type="Proteomes" id="UP000642144"/>
    </source>
</evidence>
<dbReference type="PANTHER" id="PTHR43698">
    <property type="entry name" value="RIBD C-TERMINAL DOMAIN CONTAINING PROTEIN"/>
    <property type="match status" value="1"/>
</dbReference>
<protein>
    <submittedName>
        <fullName evidence="2">Cupin domain-containing protein</fullName>
    </submittedName>
</protein>
<reference evidence="2 3" key="1">
    <citation type="submission" date="2019-12" db="EMBL/GenBank/DDBJ databases">
        <title>Novel species isolated from a subtropical stream in China.</title>
        <authorList>
            <person name="Lu H."/>
        </authorList>
    </citation>
    <scope>NUCLEOTIDE SEQUENCE [LARGE SCALE GENOMIC DNA]</scope>
    <source>
        <strain evidence="2 3">CY42W</strain>
    </source>
</reference>
<dbReference type="InterPro" id="IPR047263">
    <property type="entry name" value="HNL-like_cupin"/>
</dbReference>
<comment type="caution">
    <text evidence="2">The sequence shown here is derived from an EMBL/GenBank/DDBJ whole genome shotgun (WGS) entry which is preliminary data.</text>
</comment>
<dbReference type="PANTHER" id="PTHR43698:SF1">
    <property type="entry name" value="BLL4564 PROTEIN"/>
    <property type="match status" value="1"/>
</dbReference>
<feature type="domain" description="Cupin type-2" evidence="1">
    <location>
        <begin position="45"/>
        <end position="105"/>
    </location>
</feature>
<sequence>MAQTQSITRAGSLPSSKGPADYFTGEVRVDPLFAPTEVTPYSGAYVTFAAGAHSAWHTHPTGQRLIVTAGTGWTQVWGGKVTELHAGDVVWCPPGVKHWHGASATSSMTHLALTGTASGKSVEWMEKVADSEYRYQP</sequence>
<evidence type="ECO:0000313" key="2">
    <source>
        <dbReference type="EMBL" id="MYN26050.1"/>
    </source>
</evidence>
<dbReference type="SUPFAM" id="SSF51182">
    <property type="entry name" value="RmlC-like cupins"/>
    <property type="match status" value="1"/>
</dbReference>
<evidence type="ECO:0000259" key="1">
    <source>
        <dbReference type="Pfam" id="PF07883"/>
    </source>
</evidence>
<gene>
    <name evidence="2" type="ORF">GTP69_06495</name>
</gene>
<dbReference type="InterPro" id="IPR013096">
    <property type="entry name" value="Cupin_2"/>
</dbReference>
<dbReference type="InterPro" id="IPR011051">
    <property type="entry name" value="RmlC_Cupin_sf"/>
</dbReference>
<dbReference type="Proteomes" id="UP000642144">
    <property type="component" value="Unassembled WGS sequence"/>
</dbReference>
<dbReference type="EMBL" id="WWCT01000003">
    <property type="protein sequence ID" value="MYN26050.1"/>
    <property type="molecule type" value="Genomic_DNA"/>
</dbReference>
<name>A0ABW9VWJ9_9BURK</name>
<organism evidence="2 3">
    <name type="scientific">Duganella levis</name>
    <dbReference type="NCBI Taxonomy" id="2692169"/>
    <lineage>
        <taxon>Bacteria</taxon>
        <taxon>Pseudomonadati</taxon>
        <taxon>Pseudomonadota</taxon>
        <taxon>Betaproteobacteria</taxon>
        <taxon>Burkholderiales</taxon>
        <taxon>Oxalobacteraceae</taxon>
        <taxon>Telluria group</taxon>
        <taxon>Duganella</taxon>
    </lineage>
</organism>
<dbReference type="Gene3D" id="2.60.120.10">
    <property type="entry name" value="Jelly Rolls"/>
    <property type="match status" value="1"/>
</dbReference>
<dbReference type="Pfam" id="PF07883">
    <property type="entry name" value="Cupin_2"/>
    <property type="match status" value="1"/>
</dbReference>
<keyword evidence="3" id="KW-1185">Reference proteome</keyword>
<dbReference type="InterPro" id="IPR014710">
    <property type="entry name" value="RmlC-like_jellyroll"/>
</dbReference>